<name>A0ABW0S4S1_9BURK</name>
<evidence type="ECO:0008006" key="3">
    <source>
        <dbReference type="Google" id="ProtNLM"/>
    </source>
</evidence>
<organism evidence="1 2">
    <name type="scientific">Massilia aerilata</name>
    <dbReference type="NCBI Taxonomy" id="453817"/>
    <lineage>
        <taxon>Bacteria</taxon>
        <taxon>Pseudomonadati</taxon>
        <taxon>Pseudomonadota</taxon>
        <taxon>Betaproteobacteria</taxon>
        <taxon>Burkholderiales</taxon>
        <taxon>Oxalobacteraceae</taxon>
        <taxon>Telluria group</taxon>
        <taxon>Massilia</taxon>
    </lineage>
</organism>
<evidence type="ECO:0000313" key="1">
    <source>
        <dbReference type="EMBL" id="MFC5551757.1"/>
    </source>
</evidence>
<dbReference type="RefSeq" id="WP_379776345.1">
    <property type="nucleotide sequence ID" value="NZ_JBHSMZ010000024.1"/>
</dbReference>
<protein>
    <recommendedName>
        <fullName evidence="3">Phage tail assembly protein</fullName>
    </recommendedName>
</protein>
<proteinExistence type="predicted"/>
<gene>
    <name evidence="1" type="ORF">ACFPO9_24835</name>
</gene>
<keyword evidence="2" id="KW-1185">Reference proteome</keyword>
<accession>A0ABW0S4S1</accession>
<sequence length="116" mass="12666">MSKRFTTVISPTVLVPVQGSIKDANGKPVPFKFSLTCSRLEAEDLKQRINGGGFDMKEVLKEVTSDWKGQRLVNDEETGQPAEFCPEAFDALLDIGGMALVCFNAFAKETSAHAKN</sequence>
<comment type="caution">
    <text evidence="1">The sequence shown here is derived from an EMBL/GenBank/DDBJ whole genome shotgun (WGS) entry which is preliminary data.</text>
</comment>
<dbReference type="Proteomes" id="UP001596086">
    <property type="component" value="Unassembled WGS sequence"/>
</dbReference>
<evidence type="ECO:0000313" key="2">
    <source>
        <dbReference type="Proteomes" id="UP001596086"/>
    </source>
</evidence>
<reference evidence="2" key="1">
    <citation type="journal article" date="2019" name="Int. J. Syst. Evol. Microbiol.">
        <title>The Global Catalogue of Microorganisms (GCM) 10K type strain sequencing project: providing services to taxonomists for standard genome sequencing and annotation.</title>
        <authorList>
            <consortium name="The Broad Institute Genomics Platform"/>
            <consortium name="The Broad Institute Genome Sequencing Center for Infectious Disease"/>
            <person name="Wu L."/>
            <person name="Ma J."/>
        </authorList>
    </citation>
    <scope>NUCLEOTIDE SEQUENCE [LARGE SCALE GENOMIC DNA]</scope>
    <source>
        <strain evidence="2">CGMCC 4.5798</strain>
    </source>
</reference>
<dbReference type="EMBL" id="JBHSMZ010000024">
    <property type="protein sequence ID" value="MFC5551757.1"/>
    <property type="molecule type" value="Genomic_DNA"/>
</dbReference>